<dbReference type="SUPFAM" id="SSF103473">
    <property type="entry name" value="MFS general substrate transporter"/>
    <property type="match status" value="1"/>
</dbReference>
<evidence type="ECO:0000256" key="5">
    <source>
        <dbReference type="ARBA" id="ARBA00022989"/>
    </source>
</evidence>
<dbReference type="PANTHER" id="PTHR23517">
    <property type="entry name" value="RESISTANCE PROTEIN MDTM, PUTATIVE-RELATED-RELATED"/>
    <property type="match status" value="1"/>
</dbReference>
<dbReference type="Proteomes" id="UP000674938">
    <property type="component" value="Unassembled WGS sequence"/>
</dbReference>
<keyword evidence="5 7" id="KW-1133">Transmembrane helix</keyword>
<evidence type="ECO:0000256" key="1">
    <source>
        <dbReference type="ARBA" id="ARBA00004651"/>
    </source>
</evidence>
<sequence length="396" mass="44235">MRQLLKKLTPPTTTILFGTFFTRTAFFMSTPFLSIYLTSVLHIPLPQTGMVLSAFPLIIVLLSGFIGNFTDKLALRSALVFVAFFWGIVFVLFYFATTFWQFLLLNSLNGCCYAFFEPAAKKVLSLETAPDQRLMVYNIRYMGINLGGFLGPLLSQLFHIQQSLFAYLPLGICYILYSFVLLRTLAKPAPKIAIKKLTQPKTVRWRLVLADFPFIFLLIGVAFSYFGYSQFNSTLAQYLSLAPFLTDGSQTYAYIISFNSACILLLQFIILRLTQTLSATTILIVSNLLLGFSVLLCGIMTTIWGFILIALVYSLGELLLGSRFDTVVDSMAGEELKGMYFGFAELIKTGSVFGPIIGAYLLDSLGIEKGGMIFFILGLITLWGSFFLFLTKKKAV</sequence>
<dbReference type="Pfam" id="PF07690">
    <property type="entry name" value="MFS_1"/>
    <property type="match status" value="1"/>
</dbReference>
<evidence type="ECO:0000259" key="8">
    <source>
        <dbReference type="PROSITE" id="PS50850"/>
    </source>
</evidence>
<feature type="transmembrane region" description="Helical" evidence="7">
    <location>
        <begin position="207"/>
        <end position="231"/>
    </location>
</feature>
<evidence type="ECO:0000256" key="7">
    <source>
        <dbReference type="SAM" id="Phobius"/>
    </source>
</evidence>
<dbReference type="GO" id="GO:0022857">
    <property type="term" value="F:transmembrane transporter activity"/>
    <property type="evidence" value="ECO:0007669"/>
    <property type="project" value="InterPro"/>
</dbReference>
<dbReference type="InterPro" id="IPR011701">
    <property type="entry name" value="MFS"/>
</dbReference>
<dbReference type="GO" id="GO:0005886">
    <property type="term" value="C:plasma membrane"/>
    <property type="evidence" value="ECO:0007669"/>
    <property type="project" value="UniProtKB-SubCell"/>
</dbReference>
<dbReference type="RefSeq" id="WP_209530005.1">
    <property type="nucleotide sequence ID" value="NZ_JAEEGA010000011.1"/>
</dbReference>
<evidence type="ECO:0000256" key="2">
    <source>
        <dbReference type="ARBA" id="ARBA00022448"/>
    </source>
</evidence>
<keyword evidence="4 7" id="KW-0812">Transmembrane</keyword>
<feature type="domain" description="Major facilitator superfamily (MFS) profile" evidence="8">
    <location>
        <begin position="11"/>
        <end position="396"/>
    </location>
</feature>
<dbReference type="InterPro" id="IPR036259">
    <property type="entry name" value="MFS_trans_sf"/>
</dbReference>
<gene>
    <name evidence="9" type="ORF">I6N95_16625</name>
</gene>
<comment type="subcellular location">
    <subcellularLocation>
        <location evidence="1">Cell membrane</location>
        <topology evidence="1">Multi-pass membrane protein</topology>
    </subcellularLocation>
</comment>
<feature type="transmembrane region" description="Helical" evidence="7">
    <location>
        <begin position="49"/>
        <end position="66"/>
    </location>
</feature>
<feature type="transmembrane region" description="Helical" evidence="7">
    <location>
        <begin position="282"/>
        <end position="315"/>
    </location>
</feature>
<accession>A0A940SXR6</accession>
<feature type="transmembrane region" description="Helical" evidence="7">
    <location>
        <begin position="12"/>
        <end position="37"/>
    </location>
</feature>
<feature type="transmembrane region" description="Helical" evidence="7">
    <location>
        <begin position="251"/>
        <end position="270"/>
    </location>
</feature>
<name>A0A940SXR6_9ENTE</name>
<dbReference type="Gene3D" id="1.20.1250.20">
    <property type="entry name" value="MFS general substrate transporter like domains"/>
    <property type="match status" value="1"/>
</dbReference>
<keyword evidence="3" id="KW-1003">Cell membrane</keyword>
<proteinExistence type="predicted"/>
<evidence type="ECO:0000256" key="3">
    <source>
        <dbReference type="ARBA" id="ARBA00022475"/>
    </source>
</evidence>
<organism evidence="9 10">
    <name type="scientific">Vagococcus allomyrinae</name>
    <dbReference type="NCBI Taxonomy" id="2794353"/>
    <lineage>
        <taxon>Bacteria</taxon>
        <taxon>Bacillati</taxon>
        <taxon>Bacillota</taxon>
        <taxon>Bacilli</taxon>
        <taxon>Lactobacillales</taxon>
        <taxon>Enterococcaceae</taxon>
        <taxon>Vagococcus</taxon>
    </lineage>
</organism>
<protein>
    <submittedName>
        <fullName evidence="9">MFS transporter</fullName>
    </submittedName>
</protein>
<dbReference type="InterPro" id="IPR020846">
    <property type="entry name" value="MFS_dom"/>
</dbReference>
<feature type="transmembrane region" description="Helical" evidence="7">
    <location>
        <begin position="73"/>
        <end position="93"/>
    </location>
</feature>
<reference evidence="9" key="1">
    <citation type="submission" date="2020-12" db="EMBL/GenBank/DDBJ databases">
        <title>Vagococcus allomyrinae sp. nov. and Enterococcus lavae sp. nov., isolated from the larvae of Allomyrina dichotoma.</title>
        <authorList>
            <person name="Lee S.D."/>
        </authorList>
    </citation>
    <scope>NUCLEOTIDE SEQUENCE</scope>
    <source>
        <strain evidence="9">BWB3-3</strain>
    </source>
</reference>
<evidence type="ECO:0000313" key="9">
    <source>
        <dbReference type="EMBL" id="MBP1042643.1"/>
    </source>
</evidence>
<feature type="transmembrane region" description="Helical" evidence="7">
    <location>
        <begin position="164"/>
        <end position="186"/>
    </location>
</feature>
<dbReference type="AlphaFoldDB" id="A0A940SXR6"/>
<dbReference type="PROSITE" id="PS50850">
    <property type="entry name" value="MFS"/>
    <property type="match status" value="1"/>
</dbReference>
<feature type="transmembrane region" description="Helical" evidence="7">
    <location>
        <begin position="371"/>
        <end position="390"/>
    </location>
</feature>
<keyword evidence="10" id="KW-1185">Reference proteome</keyword>
<evidence type="ECO:0000313" key="10">
    <source>
        <dbReference type="Proteomes" id="UP000674938"/>
    </source>
</evidence>
<dbReference type="InterPro" id="IPR050171">
    <property type="entry name" value="MFS_Transporters"/>
</dbReference>
<comment type="caution">
    <text evidence="9">The sequence shown here is derived from an EMBL/GenBank/DDBJ whole genome shotgun (WGS) entry which is preliminary data.</text>
</comment>
<dbReference type="EMBL" id="JAEEGA010000011">
    <property type="protein sequence ID" value="MBP1042643.1"/>
    <property type="molecule type" value="Genomic_DNA"/>
</dbReference>
<evidence type="ECO:0000256" key="6">
    <source>
        <dbReference type="ARBA" id="ARBA00023136"/>
    </source>
</evidence>
<evidence type="ECO:0000256" key="4">
    <source>
        <dbReference type="ARBA" id="ARBA00022692"/>
    </source>
</evidence>
<keyword evidence="6 7" id="KW-0472">Membrane</keyword>
<dbReference type="PANTHER" id="PTHR23517:SF2">
    <property type="entry name" value="MULTIDRUG RESISTANCE PROTEIN MDTH"/>
    <property type="match status" value="1"/>
</dbReference>
<keyword evidence="2" id="KW-0813">Transport</keyword>